<evidence type="ECO:0000313" key="3">
    <source>
        <dbReference type="Proteomes" id="UP001333818"/>
    </source>
</evidence>
<evidence type="ECO:0000313" key="2">
    <source>
        <dbReference type="EMBL" id="MEE3719022.1"/>
    </source>
</evidence>
<dbReference type="AlphaFoldDB" id="A0AAW9PWZ9"/>
<dbReference type="PANTHER" id="PTHR10098">
    <property type="entry name" value="RAPSYN-RELATED"/>
    <property type="match status" value="1"/>
</dbReference>
<reference evidence="2" key="1">
    <citation type="submission" date="2024-01" db="EMBL/GenBank/DDBJ databases">
        <title>Bank of Algae and Cyanobacteria of the Azores (BACA) strain genomes.</title>
        <authorList>
            <person name="Luz R."/>
            <person name="Cordeiro R."/>
            <person name="Fonseca A."/>
            <person name="Goncalves V."/>
        </authorList>
    </citation>
    <scope>NUCLEOTIDE SEQUENCE</scope>
    <source>
        <strain evidence="2">BACA0141</strain>
    </source>
</reference>
<organism evidence="2 3">
    <name type="scientific">Tumidithrix elongata BACA0141</name>
    <dbReference type="NCBI Taxonomy" id="2716417"/>
    <lineage>
        <taxon>Bacteria</taxon>
        <taxon>Bacillati</taxon>
        <taxon>Cyanobacteriota</taxon>
        <taxon>Cyanophyceae</taxon>
        <taxon>Pseudanabaenales</taxon>
        <taxon>Pseudanabaenaceae</taxon>
        <taxon>Tumidithrix</taxon>
        <taxon>Tumidithrix elongata</taxon>
    </lineage>
</organism>
<protein>
    <submittedName>
        <fullName evidence="2">CHAT domain-containing protein</fullName>
    </submittedName>
</protein>
<evidence type="ECO:0000259" key="1">
    <source>
        <dbReference type="Pfam" id="PF12770"/>
    </source>
</evidence>
<proteinExistence type="predicted"/>
<dbReference type="SUPFAM" id="SSF48452">
    <property type="entry name" value="TPR-like"/>
    <property type="match status" value="1"/>
</dbReference>
<name>A0AAW9PWZ9_9CYAN</name>
<dbReference type="Pfam" id="PF12770">
    <property type="entry name" value="CHAT"/>
    <property type="match status" value="1"/>
</dbReference>
<dbReference type="Gene3D" id="1.25.40.10">
    <property type="entry name" value="Tetratricopeptide repeat domain"/>
    <property type="match status" value="1"/>
</dbReference>
<dbReference type="RefSeq" id="WP_330485458.1">
    <property type="nucleotide sequence ID" value="NZ_JAZBJZ010000107.1"/>
</dbReference>
<sequence>MHFILELAIDFYQQSLAISEQIGDRSGEGTTLNNIAYTLNAQSQTEVAILFFKESVKVIESIRNDLKKLSREEQQSFTKTVADTYRALADLLLKQGRVSEALQVLDLLKIQELEDYLKNVKGSDRTAQGVQLLAPERVVSGQLTGVSFEKIPELNRDLASKIQQLPKSEINKVPDYLQKLPQGAVLIYPLILDDRLEIIVFSANTLPVNHTVSIKKAELEKLIDDYRSDLRDYSSIDVKASSKKLYDVLIKPIESDLQLAKATTILYAPDGKLRYIPLAALYDGKQWLVEKYRVNNLIAYSLFEPDSKPQANLRIFAGAFGGKSGETRFRFSGLPATISEVDRIAAIFAHTTKLIEGEFTATATKEKVVGQAIVHFATHAEFKSGSPLDSYVLFGDGSKVTLAEINEWNLKDADLVILSACETGLGGSGNGSEILGFGYQVQRAGAKASIASLWTVSDGGTQLLMEAFYGNLQKGNASMSTSLREAQLSMIRRPIKDGGVNYNHPYYWSAFVLIGNGL</sequence>
<accession>A0AAW9PWZ9</accession>
<dbReference type="InterPro" id="IPR024983">
    <property type="entry name" value="CHAT_dom"/>
</dbReference>
<gene>
    <name evidence="2" type="ORF">V2H45_19955</name>
</gene>
<dbReference type="PANTHER" id="PTHR10098:SF112">
    <property type="entry name" value="SLR0380 PROTEIN"/>
    <property type="match status" value="1"/>
</dbReference>
<dbReference type="Proteomes" id="UP001333818">
    <property type="component" value="Unassembled WGS sequence"/>
</dbReference>
<feature type="domain" description="CHAT" evidence="1">
    <location>
        <begin position="240"/>
        <end position="516"/>
    </location>
</feature>
<dbReference type="EMBL" id="JAZBJZ010000107">
    <property type="protein sequence ID" value="MEE3719022.1"/>
    <property type="molecule type" value="Genomic_DNA"/>
</dbReference>
<comment type="caution">
    <text evidence="2">The sequence shown here is derived from an EMBL/GenBank/DDBJ whole genome shotgun (WGS) entry which is preliminary data.</text>
</comment>
<keyword evidence="3" id="KW-1185">Reference proteome</keyword>
<dbReference type="InterPro" id="IPR011990">
    <property type="entry name" value="TPR-like_helical_dom_sf"/>
</dbReference>